<dbReference type="EMBL" id="DVMS01000044">
    <property type="protein sequence ID" value="HIU38376.1"/>
    <property type="molecule type" value="Genomic_DNA"/>
</dbReference>
<evidence type="ECO:0000256" key="2">
    <source>
        <dbReference type="ARBA" id="ARBA00011062"/>
    </source>
</evidence>
<reference evidence="7" key="1">
    <citation type="submission" date="2020-10" db="EMBL/GenBank/DDBJ databases">
        <authorList>
            <person name="Gilroy R."/>
        </authorList>
    </citation>
    <scope>NUCLEOTIDE SEQUENCE</scope>
    <source>
        <strain evidence="7">17073</strain>
    </source>
</reference>
<dbReference type="InterPro" id="IPR030048">
    <property type="entry name" value="SurE"/>
</dbReference>
<dbReference type="NCBIfam" id="TIGR00087">
    <property type="entry name" value="surE"/>
    <property type="match status" value="1"/>
</dbReference>
<dbReference type="PANTHER" id="PTHR30457">
    <property type="entry name" value="5'-NUCLEOTIDASE SURE"/>
    <property type="match status" value="1"/>
</dbReference>
<dbReference type="Pfam" id="PF01975">
    <property type="entry name" value="SurE"/>
    <property type="match status" value="1"/>
</dbReference>
<gene>
    <name evidence="5 7" type="primary">surE</name>
    <name evidence="7" type="ORF">IAD18_01770</name>
</gene>
<dbReference type="Gene3D" id="3.40.1210.10">
    <property type="entry name" value="Survival protein SurE-like phosphatase/nucleotidase"/>
    <property type="match status" value="1"/>
</dbReference>
<sequence length="253" mass="27225">MSDRPLIFITNDDGINAEGIHQLIDMAAPLGDIIAVVPDSPRSGGSTAITCGAILRPKAYTSRDGVQIWTLNGTPADCVKLGLSALSPRRPDLLLSGINHGSNTGNSIVYSGTMGATLEGCLQKIDSIGFSLTSHRPATSDFQACRHVVETIVGMVLRDGLPENVCLNVNIPAGGVVKGMRRARACKGRWTEEYAAYVDPSGEKFYMLTGKYVNDEPEATDTDLYWLARGYAAVVPSTPDRDYLEDLNTDFNL</sequence>
<dbReference type="InterPro" id="IPR002828">
    <property type="entry name" value="SurE-like_Pase/nucleotidase"/>
</dbReference>
<evidence type="ECO:0000256" key="3">
    <source>
        <dbReference type="ARBA" id="ARBA00022723"/>
    </source>
</evidence>
<keyword evidence="3 5" id="KW-0479">Metal-binding</keyword>
<comment type="function">
    <text evidence="5">Nucleotidase that shows phosphatase activity on nucleoside 5'-monophosphates.</text>
</comment>
<keyword evidence="5" id="KW-0963">Cytoplasm</keyword>
<organism evidence="7 8">
    <name type="scientific">Candidatus Limisoma intestinavium</name>
    <dbReference type="NCBI Taxonomy" id="2840856"/>
    <lineage>
        <taxon>Bacteria</taxon>
        <taxon>Pseudomonadati</taxon>
        <taxon>Bacteroidota</taxon>
        <taxon>Bacteroidia</taxon>
        <taxon>Bacteroidales</taxon>
        <taxon>Candidatus Limisoma</taxon>
    </lineage>
</organism>
<accession>A0A9D1IKS5</accession>
<keyword evidence="4 5" id="KW-0378">Hydrolase</keyword>
<dbReference type="SUPFAM" id="SSF64167">
    <property type="entry name" value="SurE-like"/>
    <property type="match status" value="1"/>
</dbReference>
<dbReference type="EC" id="3.1.3.5" evidence="5"/>
<name>A0A9D1IKS5_9BACT</name>
<feature type="binding site" evidence="5">
    <location>
        <position position="13"/>
    </location>
    <ligand>
        <name>a divalent metal cation</name>
        <dbReference type="ChEBI" id="CHEBI:60240"/>
    </ligand>
</feature>
<comment type="caution">
    <text evidence="7">The sequence shown here is derived from an EMBL/GenBank/DDBJ whole genome shotgun (WGS) entry which is preliminary data.</text>
</comment>
<dbReference type="PANTHER" id="PTHR30457:SF0">
    <property type="entry name" value="PHOSPHATASE, PUTATIVE (AFU_ORTHOLOGUE AFUA_4G01070)-RELATED"/>
    <property type="match status" value="1"/>
</dbReference>
<comment type="catalytic activity">
    <reaction evidence="1 5">
        <text>a ribonucleoside 5'-phosphate + H2O = a ribonucleoside + phosphate</text>
        <dbReference type="Rhea" id="RHEA:12484"/>
        <dbReference type="ChEBI" id="CHEBI:15377"/>
        <dbReference type="ChEBI" id="CHEBI:18254"/>
        <dbReference type="ChEBI" id="CHEBI:43474"/>
        <dbReference type="ChEBI" id="CHEBI:58043"/>
        <dbReference type="EC" id="3.1.3.5"/>
    </reaction>
</comment>
<keyword evidence="5" id="KW-0547">Nucleotide-binding</keyword>
<comment type="similarity">
    <text evidence="2 5">Belongs to the SurE nucleotidase family.</text>
</comment>
<protein>
    <recommendedName>
        <fullName evidence="5">5'-nucleotidase SurE</fullName>
        <ecNumber evidence="5">3.1.3.5</ecNumber>
    </recommendedName>
    <alternativeName>
        <fullName evidence="5">Nucleoside 5'-monophosphate phosphohydrolase</fullName>
    </alternativeName>
</protein>
<evidence type="ECO:0000256" key="4">
    <source>
        <dbReference type="ARBA" id="ARBA00022801"/>
    </source>
</evidence>
<feature type="domain" description="Survival protein SurE-like phosphatase/nucleotidase" evidence="6">
    <location>
        <begin position="7"/>
        <end position="191"/>
    </location>
</feature>
<dbReference type="InterPro" id="IPR036523">
    <property type="entry name" value="SurE-like_sf"/>
</dbReference>
<comment type="subcellular location">
    <subcellularLocation>
        <location evidence="5">Cytoplasm</location>
    </subcellularLocation>
</comment>
<evidence type="ECO:0000313" key="7">
    <source>
        <dbReference type="EMBL" id="HIU38376.1"/>
    </source>
</evidence>
<dbReference type="GO" id="GO:0008253">
    <property type="term" value="F:5'-nucleotidase activity"/>
    <property type="evidence" value="ECO:0007669"/>
    <property type="project" value="UniProtKB-UniRule"/>
</dbReference>
<dbReference type="GO" id="GO:0000166">
    <property type="term" value="F:nucleotide binding"/>
    <property type="evidence" value="ECO:0007669"/>
    <property type="project" value="UniProtKB-KW"/>
</dbReference>
<evidence type="ECO:0000256" key="5">
    <source>
        <dbReference type="HAMAP-Rule" id="MF_00060"/>
    </source>
</evidence>
<feature type="binding site" evidence="5">
    <location>
        <position position="99"/>
    </location>
    <ligand>
        <name>a divalent metal cation</name>
        <dbReference type="ChEBI" id="CHEBI:60240"/>
    </ligand>
</feature>
<dbReference type="AlphaFoldDB" id="A0A9D1IKS5"/>
<proteinExistence type="inferred from homology"/>
<dbReference type="GO" id="GO:0005737">
    <property type="term" value="C:cytoplasm"/>
    <property type="evidence" value="ECO:0007669"/>
    <property type="project" value="UniProtKB-SubCell"/>
</dbReference>
<dbReference type="Proteomes" id="UP000824076">
    <property type="component" value="Unassembled WGS sequence"/>
</dbReference>
<evidence type="ECO:0000259" key="6">
    <source>
        <dbReference type="Pfam" id="PF01975"/>
    </source>
</evidence>
<reference evidence="7" key="2">
    <citation type="journal article" date="2021" name="PeerJ">
        <title>Extensive microbial diversity within the chicken gut microbiome revealed by metagenomics and culture.</title>
        <authorList>
            <person name="Gilroy R."/>
            <person name="Ravi A."/>
            <person name="Getino M."/>
            <person name="Pursley I."/>
            <person name="Horton D.L."/>
            <person name="Alikhan N.F."/>
            <person name="Baker D."/>
            <person name="Gharbi K."/>
            <person name="Hall N."/>
            <person name="Watson M."/>
            <person name="Adriaenssens E.M."/>
            <person name="Foster-Nyarko E."/>
            <person name="Jarju S."/>
            <person name="Secka A."/>
            <person name="Antonio M."/>
            <person name="Oren A."/>
            <person name="Chaudhuri R.R."/>
            <person name="La Ragione R."/>
            <person name="Hildebrand F."/>
            <person name="Pallen M.J."/>
        </authorList>
    </citation>
    <scope>NUCLEOTIDE SEQUENCE</scope>
    <source>
        <strain evidence="7">17073</strain>
    </source>
</reference>
<evidence type="ECO:0000313" key="8">
    <source>
        <dbReference type="Proteomes" id="UP000824076"/>
    </source>
</evidence>
<evidence type="ECO:0000256" key="1">
    <source>
        <dbReference type="ARBA" id="ARBA00000815"/>
    </source>
</evidence>
<dbReference type="GO" id="GO:0046872">
    <property type="term" value="F:metal ion binding"/>
    <property type="evidence" value="ECO:0007669"/>
    <property type="project" value="UniProtKB-UniRule"/>
</dbReference>
<feature type="binding site" evidence="5">
    <location>
        <position position="12"/>
    </location>
    <ligand>
        <name>a divalent metal cation</name>
        <dbReference type="ChEBI" id="CHEBI:60240"/>
    </ligand>
</feature>
<feature type="binding site" evidence="5">
    <location>
        <position position="43"/>
    </location>
    <ligand>
        <name>a divalent metal cation</name>
        <dbReference type="ChEBI" id="CHEBI:60240"/>
    </ligand>
</feature>
<comment type="cofactor">
    <cofactor evidence="5">
        <name>a divalent metal cation</name>
        <dbReference type="ChEBI" id="CHEBI:60240"/>
    </cofactor>
    <text evidence="5">Binds 1 divalent metal cation per subunit.</text>
</comment>
<dbReference type="HAMAP" id="MF_00060">
    <property type="entry name" value="SurE"/>
    <property type="match status" value="1"/>
</dbReference>